<dbReference type="AlphaFoldDB" id="A0A7N2KS50"/>
<evidence type="ECO:0000259" key="2">
    <source>
        <dbReference type="Pfam" id="PF14111"/>
    </source>
</evidence>
<protein>
    <recommendedName>
        <fullName evidence="2">DUF4283 domain-containing protein</fullName>
    </recommendedName>
</protein>
<name>A0A7N2KS50_QUELO</name>
<sequence length="456" mass="51407">MEELSRSWKKLSLTEKEESSFVMPKIQRKNDFWIAAKFLIPRTLNMDVVGRTFKQVWRCSDGYTIQNMNDHKVLFGFDDERDVNWILMNQPWSFDKHLVVVMQYGNGVPFRSLSFNMVMLWVQVYDIPIRFMTTEVAKNLCDIIGEVVRSIGAETEEGSSFIRVQSKGTLKEEDRQFGPSLKAAPYYPMNQRVIYVPGFFDKSGLEEDEGLKRKEIDAREVAGNKKLGKQTAGQMEMETEEFGEEINAGLNGASGSVTNLEMATKIMGAVIDLEKNNEVINLNNDSNHQEHDLGEKIKEQTWTSDSFHSHGKAQEAREEGLTNSAVGVEGNTLKTRACVSEVFRRSLEEIDTAIAKFDTGFNKKSNGEYVGGDKQTNPLFKDSNSVGQRSGDVKSQVTVSQLKRGKWTRVQTVRTTSMDPLGVVVGKKRSMEGSMAERESNSEVQNKKGRVVKGSE</sequence>
<feature type="region of interest" description="Disordered" evidence="1">
    <location>
        <begin position="368"/>
        <end position="393"/>
    </location>
</feature>
<dbReference type="InterPro" id="IPR025558">
    <property type="entry name" value="DUF4283"/>
</dbReference>
<keyword evidence="4" id="KW-1185">Reference proteome</keyword>
<organism evidence="3 4">
    <name type="scientific">Quercus lobata</name>
    <name type="common">Valley oak</name>
    <dbReference type="NCBI Taxonomy" id="97700"/>
    <lineage>
        <taxon>Eukaryota</taxon>
        <taxon>Viridiplantae</taxon>
        <taxon>Streptophyta</taxon>
        <taxon>Embryophyta</taxon>
        <taxon>Tracheophyta</taxon>
        <taxon>Spermatophyta</taxon>
        <taxon>Magnoliopsida</taxon>
        <taxon>eudicotyledons</taxon>
        <taxon>Gunneridae</taxon>
        <taxon>Pentapetalae</taxon>
        <taxon>rosids</taxon>
        <taxon>fabids</taxon>
        <taxon>Fagales</taxon>
        <taxon>Fagaceae</taxon>
        <taxon>Quercus</taxon>
    </lineage>
</organism>
<dbReference type="PANTHER" id="PTHR31286:SF167">
    <property type="entry name" value="OS09G0268800 PROTEIN"/>
    <property type="match status" value="1"/>
</dbReference>
<dbReference type="Gramene" id="QL02p007664:mrna">
    <property type="protein sequence ID" value="QL02p007664:mrna"/>
    <property type="gene ID" value="QL02p007664"/>
</dbReference>
<dbReference type="Proteomes" id="UP000594261">
    <property type="component" value="Chromosome 2"/>
</dbReference>
<accession>A0A7N2KS50</accession>
<dbReference type="Pfam" id="PF14111">
    <property type="entry name" value="DUF4283"/>
    <property type="match status" value="1"/>
</dbReference>
<dbReference type="PANTHER" id="PTHR31286">
    <property type="entry name" value="GLYCINE-RICH CELL WALL STRUCTURAL PROTEIN 1.8-LIKE"/>
    <property type="match status" value="1"/>
</dbReference>
<dbReference type="EnsemblPlants" id="QL02p007664:mrna">
    <property type="protein sequence ID" value="QL02p007664:mrna"/>
    <property type="gene ID" value="QL02p007664"/>
</dbReference>
<evidence type="ECO:0000313" key="4">
    <source>
        <dbReference type="Proteomes" id="UP000594261"/>
    </source>
</evidence>
<feature type="compositionally biased region" description="Basic residues" evidence="1">
    <location>
        <begin position="447"/>
        <end position="456"/>
    </location>
</feature>
<feature type="compositionally biased region" description="Basic and acidic residues" evidence="1">
    <location>
        <begin position="429"/>
        <end position="441"/>
    </location>
</feature>
<proteinExistence type="predicted"/>
<feature type="region of interest" description="Disordered" evidence="1">
    <location>
        <begin position="428"/>
        <end position="456"/>
    </location>
</feature>
<evidence type="ECO:0000313" key="3">
    <source>
        <dbReference type="EnsemblPlants" id="QL02p007664:mrna"/>
    </source>
</evidence>
<dbReference type="InterPro" id="IPR040256">
    <property type="entry name" value="At4g02000-like"/>
</dbReference>
<feature type="domain" description="DUF4283" evidence="2">
    <location>
        <begin position="34"/>
        <end position="104"/>
    </location>
</feature>
<evidence type="ECO:0000256" key="1">
    <source>
        <dbReference type="SAM" id="MobiDB-lite"/>
    </source>
</evidence>
<dbReference type="InParanoid" id="A0A7N2KS50"/>
<reference evidence="3" key="2">
    <citation type="submission" date="2021-01" db="UniProtKB">
        <authorList>
            <consortium name="EnsemblPlants"/>
        </authorList>
    </citation>
    <scope>IDENTIFICATION</scope>
</reference>
<reference evidence="4" key="1">
    <citation type="journal article" date="2016" name="G3 (Bethesda)">
        <title>First Draft Assembly and Annotation of the Genome of a California Endemic Oak Quercus lobata Nee (Fagaceae).</title>
        <authorList>
            <person name="Sork V.L."/>
            <person name="Fitz-Gibbon S.T."/>
            <person name="Puiu D."/>
            <person name="Crepeau M."/>
            <person name="Gugger P.F."/>
            <person name="Sherman R."/>
            <person name="Stevens K."/>
            <person name="Langley C.H."/>
            <person name="Pellegrini M."/>
            <person name="Salzberg S.L."/>
        </authorList>
    </citation>
    <scope>NUCLEOTIDE SEQUENCE [LARGE SCALE GENOMIC DNA]</scope>
    <source>
        <strain evidence="4">cv. SW786</strain>
    </source>
</reference>
<feature type="compositionally biased region" description="Polar residues" evidence="1">
    <location>
        <begin position="374"/>
        <end position="393"/>
    </location>
</feature>